<proteinExistence type="inferred from homology"/>
<dbReference type="PANTHER" id="PTHR33452:SF1">
    <property type="entry name" value="INNER MEMBRANE PROTEIN YPHA-RELATED"/>
    <property type="match status" value="1"/>
</dbReference>
<keyword evidence="6 7" id="KW-0472">Membrane</keyword>
<evidence type="ECO:0000256" key="6">
    <source>
        <dbReference type="ARBA" id="ARBA00023136"/>
    </source>
</evidence>
<keyword evidence="3" id="KW-1003">Cell membrane</keyword>
<reference evidence="8 9" key="1">
    <citation type="submission" date="2016-06" db="EMBL/GenBank/DDBJ databases">
        <title>Complete genome sequences of Bordetella bronchialis and Bordetella flabilis.</title>
        <authorList>
            <person name="LiPuma J.J."/>
            <person name="Spilker T."/>
        </authorList>
    </citation>
    <scope>NUCLEOTIDE SEQUENCE [LARGE SCALE GENOMIC DNA]</scope>
    <source>
        <strain evidence="8 9">AU10664</strain>
    </source>
</reference>
<dbReference type="AlphaFoldDB" id="A0A193GK48"/>
<dbReference type="InterPro" id="IPR051907">
    <property type="entry name" value="DoxX-like_oxidoreductase"/>
</dbReference>
<evidence type="ECO:0000256" key="7">
    <source>
        <dbReference type="SAM" id="Phobius"/>
    </source>
</evidence>
<evidence type="ECO:0000256" key="1">
    <source>
        <dbReference type="ARBA" id="ARBA00004651"/>
    </source>
</evidence>
<evidence type="ECO:0000256" key="2">
    <source>
        <dbReference type="ARBA" id="ARBA00006679"/>
    </source>
</evidence>
<comment type="similarity">
    <text evidence="2">Belongs to the DoxX family.</text>
</comment>
<dbReference type="KEGG" id="bfz:BAU07_13190"/>
<accession>A0A193GK48</accession>
<evidence type="ECO:0000313" key="8">
    <source>
        <dbReference type="EMBL" id="ANN80472.1"/>
    </source>
</evidence>
<feature type="transmembrane region" description="Helical" evidence="7">
    <location>
        <begin position="57"/>
        <end position="77"/>
    </location>
</feature>
<keyword evidence="9" id="KW-1185">Reference proteome</keyword>
<feature type="transmembrane region" description="Helical" evidence="7">
    <location>
        <begin position="19"/>
        <end position="37"/>
    </location>
</feature>
<evidence type="ECO:0000256" key="4">
    <source>
        <dbReference type="ARBA" id="ARBA00022692"/>
    </source>
</evidence>
<dbReference type="GO" id="GO:0005886">
    <property type="term" value="C:plasma membrane"/>
    <property type="evidence" value="ECO:0007669"/>
    <property type="project" value="UniProtKB-SubCell"/>
</dbReference>
<name>A0A193GK48_9BORD</name>
<feature type="transmembrane region" description="Helical" evidence="7">
    <location>
        <begin position="84"/>
        <end position="103"/>
    </location>
</feature>
<gene>
    <name evidence="8" type="ORF">BAU07_13190</name>
</gene>
<keyword evidence="4 7" id="KW-0812">Transmembrane</keyword>
<evidence type="ECO:0000256" key="5">
    <source>
        <dbReference type="ARBA" id="ARBA00022989"/>
    </source>
</evidence>
<dbReference type="InterPro" id="IPR032808">
    <property type="entry name" value="DoxX"/>
</dbReference>
<keyword evidence="5 7" id="KW-1133">Transmembrane helix</keyword>
<dbReference type="STRING" id="463014.BAU07_13190"/>
<evidence type="ECO:0000256" key="3">
    <source>
        <dbReference type="ARBA" id="ARBA00022475"/>
    </source>
</evidence>
<evidence type="ECO:0008006" key="10">
    <source>
        <dbReference type="Google" id="ProtNLM"/>
    </source>
</evidence>
<dbReference type="Pfam" id="PF07681">
    <property type="entry name" value="DoxX"/>
    <property type="match status" value="1"/>
</dbReference>
<organism evidence="8 9">
    <name type="scientific">Bordetella flabilis</name>
    <dbReference type="NCBI Taxonomy" id="463014"/>
    <lineage>
        <taxon>Bacteria</taxon>
        <taxon>Pseudomonadati</taxon>
        <taxon>Pseudomonadota</taxon>
        <taxon>Betaproteobacteria</taxon>
        <taxon>Burkholderiales</taxon>
        <taxon>Alcaligenaceae</taxon>
        <taxon>Bordetella</taxon>
    </lineage>
</organism>
<dbReference type="OrthoDB" id="346004at2"/>
<dbReference type="EMBL" id="CP016172">
    <property type="protein sequence ID" value="ANN80472.1"/>
    <property type="molecule type" value="Genomic_DNA"/>
</dbReference>
<sequence length="156" mass="16145">MPQPAAVTNASLYMSWSQLALRLMVGYGFIWHGYAKLGNPAGFANVLHNLGVPGPHPMAWLTILAEIGGGLAVLLGIGIRWASIPMLAVLIVAMVTVHGPYGFSAVKLVSVTPEGIKFGPPGIETNLLYGACLIALVLGGPGPYALGTLLRKSAGS</sequence>
<protein>
    <recommendedName>
        <fullName evidence="10">DoxX family protein</fullName>
    </recommendedName>
</protein>
<dbReference type="PANTHER" id="PTHR33452">
    <property type="entry name" value="OXIDOREDUCTASE CATD-RELATED"/>
    <property type="match status" value="1"/>
</dbReference>
<dbReference type="Proteomes" id="UP000091926">
    <property type="component" value="Chromosome"/>
</dbReference>
<evidence type="ECO:0000313" key="9">
    <source>
        <dbReference type="Proteomes" id="UP000091926"/>
    </source>
</evidence>
<comment type="subcellular location">
    <subcellularLocation>
        <location evidence="1">Cell membrane</location>
        <topology evidence="1">Multi-pass membrane protein</topology>
    </subcellularLocation>
</comment>
<feature type="transmembrane region" description="Helical" evidence="7">
    <location>
        <begin position="127"/>
        <end position="150"/>
    </location>
</feature>